<dbReference type="GO" id="GO:0006281">
    <property type="term" value="P:DNA repair"/>
    <property type="evidence" value="ECO:0007669"/>
    <property type="project" value="UniProtKB-KW"/>
</dbReference>
<dbReference type="EMBL" id="JAVRQU010000015">
    <property type="protein sequence ID" value="KAK5694509.1"/>
    <property type="molecule type" value="Genomic_DNA"/>
</dbReference>
<dbReference type="GO" id="GO:0033186">
    <property type="term" value="C:CAF-1 complex"/>
    <property type="evidence" value="ECO:0007669"/>
    <property type="project" value="TreeGrafter"/>
</dbReference>
<evidence type="ECO:0000256" key="4">
    <source>
        <dbReference type="ARBA" id="ARBA00023242"/>
    </source>
</evidence>
<keyword evidence="2" id="KW-0227">DNA damage</keyword>
<feature type="region of interest" description="Disordered" evidence="5">
    <location>
        <begin position="86"/>
        <end position="246"/>
    </location>
</feature>
<feature type="domain" description="Chromatin assembly factor 1 subunit Cac1-like C-terminal" evidence="7">
    <location>
        <begin position="590"/>
        <end position="643"/>
    </location>
</feature>
<keyword evidence="3" id="KW-0234">DNA repair</keyword>
<evidence type="ECO:0000256" key="3">
    <source>
        <dbReference type="ARBA" id="ARBA00023204"/>
    </source>
</evidence>
<evidence type="ECO:0000313" key="9">
    <source>
        <dbReference type="Proteomes" id="UP001310594"/>
    </source>
</evidence>
<dbReference type="Pfam" id="PF21796">
    <property type="entry name" value="Cac1_C"/>
    <property type="match status" value="1"/>
</dbReference>
<name>A0AAN7VZY2_9PEZI</name>
<feature type="region of interest" description="Disordered" evidence="5">
    <location>
        <begin position="404"/>
        <end position="449"/>
    </location>
</feature>
<feature type="compositionally biased region" description="Basic and acidic residues" evidence="5">
    <location>
        <begin position="102"/>
        <end position="171"/>
    </location>
</feature>
<dbReference type="Pfam" id="PF12253">
    <property type="entry name" value="CAF1A_dimeriz"/>
    <property type="match status" value="1"/>
</dbReference>
<feature type="compositionally biased region" description="Pro residues" evidence="5">
    <location>
        <begin position="236"/>
        <end position="246"/>
    </location>
</feature>
<evidence type="ECO:0000259" key="7">
    <source>
        <dbReference type="Pfam" id="PF21796"/>
    </source>
</evidence>
<dbReference type="GO" id="GO:0006334">
    <property type="term" value="P:nucleosome assembly"/>
    <property type="evidence" value="ECO:0007669"/>
    <property type="project" value="TreeGrafter"/>
</dbReference>
<feature type="domain" description="Chromatin assembly factor 1 subunit A dimerization" evidence="6">
    <location>
        <begin position="366"/>
        <end position="441"/>
    </location>
</feature>
<evidence type="ECO:0000313" key="8">
    <source>
        <dbReference type="EMBL" id="KAK5694509.1"/>
    </source>
</evidence>
<feature type="region of interest" description="Disordered" evidence="5">
    <location>
        <begin position="1"/>
        <end position="63"/>
    </location>
</feature>
<accession>A0AAN7VZY2</accession>
<dbReference type="AlphaFoldDB" id="A0AAN7VZY2"/>
<dbReference type="GO" id="GO:0005634">
    <property type="term" value="C:nucleus"/>
    <property type="evidence" value="ECO:0007669"/>
    <property type="project" value="UniProtKB-SubCell"/>
</dbReference>
<evidence type="ECO:0000256" key="5">
    <source>
        <dbReference type="SAM" id="MobiDB-lite"/>
    </source>
</evidence>
<gene>
    <name evidence="8" type="ORF">LTR97_009099</name>
</gene>
<evidence type="ECO:0000256" key="2">
    <source>
        <dbReference type="ARBA" id="ARBA00022763"/>
    </source>
</evidence>
<protein>
    <recommendedName>
        <fullName evidence="10">Chromatin assembly factor 1 subunit A</fullName>
    </recommendedName>
</protein>
<comment type="caution">
    <text evidence="8">The sequence shown here is derived from an EMBL/GenBank/DDBJ whole genome shotgun (WGS) entry which is preliminary data.</text>
</comment>
<evidence type="ECO:0000256" key="1">
    <source>
        <dbReference type="ARBA" id="ARBA00004123"/>
    </source>
</evidence>
<evidence type="ECO:0008006" key="10">
    <source>
        <dbReference type="Google" id="ProtNLM"/>
    </source>
</evidence>
<dbReference type="InterPro" id="IPR022043">
    <property type="entry name" value="CAF1A_DD"/>
</dbReference>
<sequence>MSDILSSPASPNPRKRAAPDMDADTKPLNLTGTQFIVRDAVDSSNPSPTGSVEMREGSPALSISTMTSVDTVGSTLAGDENVSITAAYAGTKGPPAKKRKLTPSEKLDRLREKEAKAREKEAKDAEKAELKARKDEEKRVKDEEKRQKAEEREAKKREKELEEQRKEEAKLKKQRSQLRLGAFFGAKPATPGKDATPDGTGTVSARRKSLSLEPFDAVADQIRRSASPSKNAPPQQAAPPTPTPAPIKPLISDYHKHFLPFEVREYMTMAPTYSIPNPDDLAYWQGEYDREIKNPSLQEKADLGMIEPTAVVDVMFERGAKRGLPLPSMRAIVDYIQGSPNEPIDLTQDGPVQQPLETAIQQATRRYLHFESDVRPPYFGTYTQIRSPRTARRLMLNPFSRERKDTDYDYDSEAEWEEPEEGDDDVDEEEEEAESQGDADEMDGFLDDEDDQKNKRKLITGDLQPKCTGLCWEDNVGLVVQSIEATDTTSAPDELKDMRIGVLIPGFSGCTIDPFSTIYWAHEMAPPSVPLADALARPPLKERASNGTLTQKSLLGAAEGQKGPITSVAASQAAKRGPKPQPKVLSKEDLDEFKEAVVGSDAGKVDLQKALKLRFPRMTVDTIKDNLSTRFACVGAKGHKQWVFVPPTPAE</sequence>
<feature type="compositionally biased region" description="Acidic residues" evidence="5">
    <location>
        <begin position="408"/>
        <end position="449"/>
    </location>
</feature>
<proteinExistence type="predicted"/>
<dbReference type="PANTHER" id="PTHR15272:SF0">
    <property type="entry name" value="CHROMATIN ASSEMBLY FACTOR 1 SUBUNIT A"/>
    <property type="match status" value="1"/>
</dbReference>
<organism evidence="8 9">
    <name type="scientific">Elasticomyces elasticus</name>
    <dbReference type="NCBI Taxonomy" id="574655"/>
    <lineage>
        <taxon>Eukaryota</taxon>
        <taxon>Fungi</taxon>
        <taxon>Dikarya</taxon>
        <taxon>Ascomycota</taxon>
        <taxon>Pezizomycotina</taxon>
        <taxon>Dothideomycetes</taxon>
        <taxon>Dothideomycetidae</taxon>
        <taxon>Mycosphaerellales</taxon>
        <taxon>Teratosphaeriaceae</taxon>
        <taxon>Elasticomyces</taxon>
    </lineage>
</organism>
<reference evidence="8" key="1">
    <citation type="submission" date="2023-08" db="EMBL/GenBank/DDBJ databases">
        <title>Black Yeasts Isolated from many extreme environments.</title>
        <authorList>
            <person name="Coleine C."/>
            <person name="Stajich J.E."/>
            <person name="Selbmann L."/>
        </authorList>
    </citation>
    <scope>NUCLEOTIDE SEQUENCE</scope>
    <source>
        <strain evidence="8">CCFEE 5810</strain>
    </source>
</reference>
<comment type="subcellular location">
    <subcellularLocation>
        <location evidence="1">Nucleus</location>
    </subcellularLocation>
</comment>
<evidence type="ECO:0000259" key="6">
    <source>
        <dbReference type="Pfam" id="PF12253"/>
    </source>
</evidence>
<dbReference type="Proteomes" id="UP001310594">
    <property type="component" value="Unassembled WGS sequence"/>
</dbReference>
<dbReference type="PANTHER" id="PTHR15272">
    <property type="entry name" value="CHROMATIN ASSEMBLY FACTOR 1 SUBUNIT A CAF-1 SUBUNIT A"/>
    <property type="match status" value="1"/>
</dbReference>
<dbReference type="InterPro" id="IPR048800">
    <property type="entry name" value="Cac1-like_C"/>
</dbReference>
<keyword evidence="4" id="KW-0539">Nucleus</keyword>